<evidence type="ECO:0000256" key="1">
    <source>
        <dbReference type="ARBA" id="ARBA00001206"/>
    </source>
</evidence>
<keyword evidence="9 16" id="KW-0547">Nucleotide-binding</keyword>
<keyword evidence="10 16" id="KW-0418">Kinase</keyword>
<evidence type="ECO:0000256" key="4">
    <source>
        <dbReference type="ARBA" id="ARBA00005225"/>
    </source>
</evidence>
<evidence type="ECO:0000313" key="18">
    <source>
        <dbReference type="Proteomes" id="UP001447008"/>
    </source>
</evidence>
<feature type="binding site" evidence="16">
    <location>
        <begin position="87"/>
        <end position="90"/>
    </location>
    <ligand>
        <name>substrate</name>
    </ligand>
</feature>
<dbReference type="CDD" id="cd24015">
    <property type="entry name" value="ASKHA_NBD_PanK-III"/>
    <property type="match status" value="1"/>
</dbReference>
<comment type="subunit">
    <text evidence="5 16">Homodimer.</text>
</comment>
<dbReference type="RefSeq" id="WP_342678407.1">
    <property type="nucleotide sequence ID" value="NZ_JBCGCU010000009.1"/>
</dbReference>
<feature type="binding site" evidence="16">
    <location>
        <begin position="6"/>
        <end position="13"/>
    </location>
    <ligand>
        <name>ATP</name>
        <dbReference type="ChEBI" id="CHEBI:30616"/>
    </ligand>
</feature>
<evidence type="ECO:0000256" key="9">
    <source>
        <dbReference type="ARBA" id="ARBA00022741"/>
    </source>
</evidence>
<keyword evidence="16" id="KW-0479">Metal-binding</keyword>
<dbReference type="Pfam" id="PF03309">
    <property type="entry name" value="Pan_kinase"/>
    <property type="match status" value="1"/>
</dbReference>
<feature type="binding site" evidence="16">
    <location>
        <position position="165"/>
    </location>
    <ligand>
        <name>substrate</name>
    </ligand>
</feature>
<dbReference type="HAMAP" id="MF_01274">
    <property type="entry name" value="Pantothen_kinase_3"/>
    <property type="match status" value="1"/>
</dbReference>
<comment type="similarity">
    <text evidence="14 16">Belongs to the type III pantothenate kinase family.</text>
</comment>
<dbReference type="NCBIfam" id="TIGR00671">
    <property type="entry name" value="baf"/>
    <property type="match status" value="1"/>
</dbReference>
<comment type="cofactor">
    <cofactor evidence="2">
        <name>K(+)</name>
        <dbReference type="ChEBI" id="CHEBI:29103"/>
    </cofactor>
</comment>
<evidence type="ECO:0000256" key="8">
    <source>
        <dbReference type="ARBA" id="ARBA00022679"/>
    </source>
</evidence>
<dbReference type="Proteomes" id="UP001447008">
    <property type="component" value="Unassembled WGS sequence"/>
</dbReference>
<keyword evidence="12 16" id="KW-0630">Potassium</keyword>
<comment type="subcellular location">
    <subcellularLocation>
        <location evidence="3 16">Cytoplasm</location>
    </subcellularLocation>
</comment>
<evidence type="ECO:0000256" key="11">
    <source>
        <dbReference type="ARBA" id="ARBA00022840"/>
    </source>
</evidence>
<evidence type="ECO:0000256" key="14">
    <source>
        <dbReference type="ARBA" id="ARBA00038036"/>
    </source>
</evidence>
<evidence type="ECO:0000256" key="10">
    <source>
        <dbReference type="ARBA" id="ARBA00022777"/>
    </source>
</evidence>
<reference evidence="17 18" key="1">
    <citation type="submission" date="2024-03" db="EMBL/GenBank/DDBJ databases">
        <title>Pseudoalteromonas qingdaonensis sp. nov., isolated from the intestines of marine benthic organisms.</title>
        <authorList>
            <person name="Lin X."/>
            <person name="Fang S."/>
            <person name="Hu X."/>
        </authorList>
    </citation>
    <scope>NUCLEOTIDE SEQUENCE [LARGE SCALE GENOMIC DNA]</scope>
    <source>
        <strain evidence="17 18">YIC-827</strain>
    </source>
</reference>
<feature type="active site" description="Proton acceptor" evidence="16">
    <location>
        <position position="89"/>
    </location>
</feature>
<evidence type="ECO:0000256" key="6">
    <source>
        <dbReference type="ARBA" id="ARBA00012102"/>
    </source>
</evidence>
<comment type="pathway">
    <text evidence="4 16">Cofactor biosynthesis; coenzyme A biosynthesis; CoA from (R)-pantothenate: step 1/5.</text>
</comment>
<keyword evidence="7 16" id="KW-0963">Cytoplasm</keyword>
<dbReference type="InterPro" id="IPR004619">
    <property type="entry name" value="Type_III_PanK"/>
</dbReference>
<dbReference type="GO" id="GO:0004594">
    <property type="term" value="F:pantothenate kinase activity"/>
    <property type="evidence" value="ECO:0007669"/>
    <property type="project" value="UniProtKB-EC"/>
</dbReference>
<dbReference type="EMBL" id="JBCGCU010000009">
    <property type="protein sequence ID" value="MEM0515612.1"/>
    <property type="molecule type" value="Genomic_DNA"/>
</dbReference>
<keyword evidence="13 16" id="KW-0173">Coenzyme A biosynthesis</keyword>
<comment type="function">
    <text evidence="16">Catalyzes the phosphorylation of pantothenate (Pan), the first step in CoA biosynthesis.</text>
</comment>
<evidence type="ECO:0000256" key="12">
    <source>
        <dbReference type="ARBA" id="ARBA00022958"/>
    </source>
</evidence>
<name>A0ABU9MWE8_9GAMM</name>
<protein>
    <recommendedName>
        <fullName evidence="15 16">Type III pantothenate kinase</fullName>
        <ecNumber evidence="6 16">2.7.1.33</ecNumber>
    </recommendedName>
    <alternativeName>
        <fullName evidence="16">PanK-III</fullName>
    </alternativeName>
    <alternativeName>
        <fullName evidence="16">Pantothenic acid kinase</fullName>
    </alternativeName>
</protein>
<evidence type="ECO:0000256" key="13">
    <source>
        <dbReference type="ARBA" id="ARBA00022993"/>
    </source>
</evidence>
<feature type="binding site" evidence="16">
    <location>
        <position position="80"/>
    </location>
    <ligand>
        <name>substrate</name>
    </ligand>
</feature>
<evidence type="ECO:0000256" key="16">
    <source>
        <dbReference type="HAMAP-Rule" id="MF_01274"/>
    </source>
</evidence>
<keyword evidence="18" id="KW-1185">Reference proteome</keyword>
<dbReference type="PANTHER" id="PTHR34265:SF1">
    <property type="entry name" value="TYPE III PANTOTHENATE KINASE"/>
    <property type="match status" value="1"/>
</dbReference>
<keyword evidence="11 16" id="KW-0067">ATP-binding</keyword>
<comment type="caution">
    <text evidence="17">The sequence shown here is derived from an EMBL/GenBank/DDBJ whole genome shotgun (WGS) entry which is preliminary data.</text>
</comment>
<evidence type="ECO:0000256" key="15">
    <source>
        <dbReference type="ARBA" id="ARBA00040883"/>
    </source>
</evidence>
<dbReference type="PANTHER" id="PTHR34265">
    <property type="entry name" value="TYPE III PANTOTHENATE KINASE"/>
    <property type="match status" value="1"/>
</dbReference>
<evidence type="ECO:0000256" key="3">
    <source>
        <dbReference type="ARBA" id="ARBA00004496"/>
    </source>
</evidence>
<dbReference type="InterPro" id="IPR043129">
    <property type="entry name" value="ATPase_NBD"/>
</dbReference>
<evidence type="ECO:0000256" key="7">
    <source>
        <dbReference type="ARBA" id="ARBA00022490"/>
    </source>
</evidence>
<dbReference type="EC" id="2.7.1.33" evidence="6 16"/>
<comment type="catalytic activity">
    <reaction evidence="1 16">
        <text>(R)-pantothenate + ATP = (R)-4'-phosphopantothenate + ADP + H(+)</text>
        <dbReference type="Rhea" id="RHEA:16373"/>
        <dbReference type="ChEBI" id="CHEBI:10986"/>
        <dbReference type="ChEBI" id="CHEBI:15378"/>
        <dbReference type="ChEBI" id="CHEBI:29032"/>
        <dbReference type="ChEBI" id="CHEBI:30616"/>
        <dbReference type="ChEBI" id="CHEBI:456216"/>
        <dbReference type="EC" id="2.7.1.33"/>
    </reaction>
</comment>
<organism evidence="17 18">
    <name type="scientific">Pseudoalteromonas qingdaonensis</name>
    <dbReference type="NCBI Taxonomy" id="3131913"/>
    <lineage>
        <taxon>Bacteria</taxon>
        <taxon>Pseudomonadati</taxon>
        <taxon>Pseudomonadota</taxon>
        <taxon>Gammaproteobacteria</taxon>
        <taxon>Alteromonadales</taxon>
        <taxon>Pseudoalteromonadaceae</taxon>
        <taxon>Pseudoalteromonas</taxon>
    </lineage>
</organism>
<gene>
    <name evidence="16" type="primary">coaX</name>
    <name evidence="17" type="ORF">WCN91_09355</name>
</gene>
<accession>A0ABU9MWE8</accession>
<dbReference type="SUPFAM" id="SSF53067">
    <property type="entry name" value="Actin-like ATPase domain"/>
    <property type="match status" value="2"/>
</dbReference>
<feature type="binding site" evidence="16">
    <location>
        <position position="110"/>
    </location>
    <ligand>
        <name>K(+)</name>
        <dbReference type="ChEBI" id="CHEBI:29103"/>
    </ligand>
</feature>
<feature type="binding site" evidence="16">
    <location>
        <position position="113"/>
    </location>
    <ligand>
        <name>ATP</name>
        <dbReference type="ChEBI" id="CHEBI:30616"/>
    </ligand>
</feature>
<keyword evidence="8 16" id="KW-0808">Transferase</keyword>
<evidence type="ECO:0000313" key="17">
    <source>
        <dbReference type="EMBL" id="MEM0515612.1"/>
    </source>
</evidence>
<proteinExistence type="inferred from homology"/>
<sequence length="231" mass="24493">MKLLIDAGNTALKMMLASGPEQLQAITPKAVPWDQIEEVVISAVADSDALAELIKEAEAQGVGVRRAKVAAKWQQLNCAYDNYSTLGIDRWLAVIAGYCANPNGCTLVVDAGTALTLDLIDDAHQHLGGYILPGLSLSEHSIVSRAEKVFTLDTLVASPDPGCSTPAAVKNGALIGALGAIEYVLAHHCRGQGVQLLITGGDGLALHQHLGQGVYRPHLVFEGLWQWQKQG</sequence>
<evidence type="ECO:0000256" key="5">
    <source>
        <dbReference type="ARBA" id="ARBA00011738"/>
    </source>
</evidence>
<evidence type="ECO:0000256" key="2">
    <source>
        <dbReference type="ARBA" id="ARBA00001958"/>
    </source>
</evidence>
<dbReference type="Gene3D" id="3.30.420.40">
    <property type="match status" value="2"/>
</dbReference>
<comment type="cofactor">
    <cofactor evidence="16">
        <name>NH4(+)</name>
        <dbReference type="ChEBI" id="CHEBI:28938"/>
    </cofactor>
    <cofactor evidence="16">
        <name>K(+)</name>
        <dbReference type="ChEBI" id="CHEBI:29103"/>
    </cofactor>
    <text evidence="16">A monovalent cation. Ammonium or potassium.</text>
</comment>